<feature type="domain" description="Response regulatory" evidence="7">
    <location>
        <begin position="3"/>
        <end position="107"/>
    </location>
</feature>
<keyword evidence="3" id="KW-0805">Transcription regulation</keyword>
<name>A0ABP8NIF1_9BACT</name>
<dbReference type="EMBL" id="BAABHD010000082">
    <property type="protein sequence ID" value="GAA4467780.1"/>
    <property type="molecule type" value="Genomic_DNA"/>
</dbReference>
<evidence type="ECO:0000313" key="8">
    <source>
        <dbReference type="EMBL" id="GAA4467780.1"/>
    </source>
</evidence>
<dbReference type="PANTHER" id="PTHR48111:SF1">
    <property type="entry name" value="TWO-COMPONENT RESPONSE REGULATOR ORR33"/>
    <property type="match status" value="1"/>
</dbReference>
<reference evidence="9" key="1">
    <citation type="journal article" date="2019" name="Int. J. Syst. Evol. Microbiol.">
        <title>The Global Catalogue of Microorganisms (GCM) 10K type strain sequencing project: providing services to taxonomists for standard genome sequencing and annotation.</title>
        <authorList>
            <consortium name="The Broad Institute Genomics Platform"/>
            <consortium name="The Broad Institute Genome Sequencing Center for Infectious Disease"/>
            <person name="Wu L."/>
            <person name="Ma J."/>
        </authorList>
    </citation>
    <scope>NUCLEOTIDE SEQUENCE [LARGE SCALE GENOMIC DNA]</scope>
    <source>
        <strain evidence="9">JCM 17927</strain>
    </source>
</reference>
<dbReference type="InterPro" id="IPR001789">
    <property type="entry name" value="Sig_transdc_resp-reg_receiver"/>
</dbReference>
<dbReference type="PANTHER" id="PTHR48111">
    <property type="entry name" value="REGULATOR OF RPOS"/>
    <property type="match status" value="1"/>
</dbReference>
<dbReference type="RefSeq" id="WP_345248628.1">
    <property type="nucleotide sequence ID" value="NZ_BAABHD010000082.1"/>
</dbReference>
<keyword evidence="9" id="KW-1185">Reference proteome</keyword>
<dbReference type="InterPro" id="IPR039420">
    <property type="entry name" value="WalR-like"/>
</dbReference>
<keyword evidence="2" id="KW-0902">Two-component regulatory system</keyword>
<evidence type="ECO:0000256" key="5">
    <source>
        <dbReference type="ARBA" id="ARBA00023163"/>
    </source>
</evidence>
<dbReference type="PROSITE" id="PS50110">
    <property type="entry name" value="RESPONSE_REGULATORY"/>
    <property type="match status" value="1"/>
</dbReference>
<protein>
    <recommendedName>
        <fullName evidence="7">Response regulatory domain-containing protein</fullName>
    </recommendedName>
</protein>
<evidence type="ECO:0000256" key="6">
    <source>
        <dbReference type="PROSITE-ProRule" id="PRU00169"/>
    </source>
</evidence>
<dbReference type="Pfam" id="PF00072">
    <property type="entry name" value="Response_reg"/>
    <property type="match status" value="1"/>
</dbReference>
<dbReference type="SMART" id="SM00448">
    <property type="entry name" value="REC"/>
    <property type="match status" value="1"/>
</dbReference>
<evidence type="ECO:0000313" key="9">
    <source>
        <dbReference type="Proteomes" id="UP001501175"/>
    </source>
</evidence>
<proteinExistence type="predicted"/>
<evidence type="ECO:0000256" key="2">
    <source>
        <dbReference type="ARBA" id="ARBA00023012"/>
    </source>
</evidence>
<keyword evidence="1 6" id="KW-0597">Phosphoprotein</keyword>
<evidence type="ECO:0000256" key="1">
    <source>
        <dbReference type="ARBA" id="ARBA00022553"/>
    </source>
</evidence>
<evidence type="ECO:0000259" key="7">
    <source>
        <dbReference type="PROSITE" id="PS50110"/>
    </source>
</evidence>
<organism evidence="8 9">
    <name type="scientific">Nibrella saemangeumensis</name>
    <dbReference type="NCBI Taxonomy" id="1084526"/>
    <lineage>
        <taxon>Bacteria</taxon>
        <taxon>Pseudomonadati</taxon>
        <taxon>Bacteroidota</taxon>
        <taxon>Cytophagia</taxon>
        <taxon>Cytophagales</taxon>
        <taxon>Spirosomataceae</taxon>
        <taxon>Nibrella</taxon>
    </lineage>
</organism>
<evidence type="ECO:0000256" key="4">
    <source>
        <dbReference type="ARBA" id="ARBA00023125"/>
    </source>
</evidence>
<sequence>MIRTLLVDDEAHCIATLRWHIEVYCPQVQIIDTYSSGAEGLTGICTHQPDLVFLDIAMPQMSGFDMLQRLAVIDFHVIFTTDYDLRVIHAIRFSALDYIIKPIDKEE</sequence>
<dbReference type="Gene3D" id="3.40.50.2300">
    <property type="match status" value="1"/>
</dbReference>
<evidence type="ECO:0000256" key="3">
    <source>
        <dbReference type="ARBA" id="ARBA00023015"/>
    </source>
</evidence>
<comment type="caution">
    <text evidence="8">The sequence shown here is derived from an EMBL/GenBank/DDBJ whole genome shotgun (WGS) entry which is preliminary data.</text>
</comment>
<dbReference type="Proteomes" id="UP001501175">
    <property type="component" value="Unassembled WGS sequence"/>
</dbReference>
<keyword evidence="4" id="KW-0238">DNA-binding</keyword>
<dbReference type="InterPro" id="IPR011006">
    <property type="entry name" value="CheY-like_superfamily"/>
</dbReference>
<gene>
    <name evidence="8" type="ORF">GCM10023189_52050</name>
</gene>
<feature type="modified residue" description="4-aspartylphosphate" evidence="6">
    <location>
        <position position="55"/>
    </location>
</feature>
<dbReference type="SUPFAM" id="SSF52172">
    <property type="entry name" value="CheY-like"/>
    <property type="match status" value="1"/>
</dbReference>
<accession>A0ABP8NIF1</accession>
<keyword evidence="5" id="KW-0804">Transcription</keyword>